<proteinExistence type="predicted"/>
<dbReference type="InterPro" id="IPR008380">
    <property type="entry name" value="HAD-SF_hydro_IG_5-nucl"/>
</dbReference>
<dbReference type="GO" id="GO:0008253">
    <property type="term" value="F:5'-nucleotidase activity"/>
    <property type="evidence" value="ECO:0007669"/>
    <property type="project" value="TreeGrafter"/>
</dbReference>
<dbReference type="PANTHER" id="PTHR12103">
    <property type="entry name" value="5'-NUCLEOTIDASE DOMAIN-CONTAINING"/>
    <property type="match status" value="1"/>
</dbReference>
<dbReference type="GO" id="GO:0046872">
    <property type="term" value="F:metal ion binding"/>
    <property type="evidence" value="ECO:0007669"/>
    <property type="project" value="UniProtKB-KW"/>
</dbReference>
<dbReference type="EMBL" id="GEMB01000128">
    <property type="protein sequence ID" value="JAS02983.1"/>
    <property type="molecule type" value="Transcribed_RNA"/>
</dbReference>
<sequence length="105" mass="12350">MVPFTFLRSGFHGYKIVRLFAKNNARIQNPRYSTNFKMVRPSFNIDRYDCIGFDLDNTLCEYKIDALVRMEYNVMAEHLISKGYSEHILAAPLDTKEMDFMQRGL</sequence>
<reference evidence="4" key="1">
    <citation type="submission" date="2016-04" db="EMBL/GenBank/DDBJ databases">
        <authorList>
            <person name="Calderon-Fernandez G.M.Sr."/>
        </authorList>
    </citation>
    <scope>NUCLEOTIDE SEQUENCE</scope>
    <source>
        <strain evidence="4">Int1</strain>
        <tissue evidence="4">Integument</tissue>
    </source>
</reference>
<evidence type="ECO:0000256" key="3">
    <source>
        <dbReference type="ARBA" id="ARBA00022842"/>
    </source>
</evidence>
<dbReference type="InterPro" id="IPR036412">
    <property type="entry name" value="HAD-like_sf"/>
</dbReference>
<evidence type="ECO:0000313" key="4">
    <source>
        <dbReference type="EMBL" id="JAS02983.1"/>
    </source>
</evidence>
<protein>
    <submittedName>
        <fullName evidence="4">5-nucleotidase domain-containing protein 1</fullName>
    </submittedName>
</protein>
<dbReference type="PANTHER" id="PTHR12103:SF38">
    <property type="entry name" value="5'-NUCLEOTIDASE DOMAIN-CONTAINING PROTEIN 1"/>
    <property type="match status" value="1"/>
</dbReference>
<organism evidence="4">
    <name type="scientific">Triatoma infestans</name>
    <name type="common">Assassin bug</name>
    <dbReference type="NCBI Taxonomy" id="30076"/>
    <lineage>
        <taxon>Eukaryota</taxon>
        <taxon>Metazoa</taxon>
        <taxon>Ecdysozoa</taxon>
        <taxon>Arthropoda</taxon>
        <taxon>Hexapoda</taxon>
        <taxon>Insecta</taxon>
        <taxon>Pterygota</taxon>
        <taxon>Neoptera</taxon>
        <taxon>Paraneoptera</taxon>
        <taxon>Hemiptera</taxon>
        <taxon>Heteroptera</taxon>
        <taxon>Panheteroptera</taxon>
        <taxon>Cimicomorpha</taxon>
        <taxon>Reduviidae</taxon>
        <taxon>Triatominae</taxon>
        <taxon>Triatoma</taxon>
    </lineage>
</organism>
<evidence type="ECO:0000256" key="2">
    <source>
        <dbReference type="ARBA" id="ARBA00022801"/>
    </source>
</evidence>
<reference evidence="4" key="2">
    <citation type="journal article" date="2017" name="J. Med. Entomol.">
        <title>Transcriptome Analysis of the Triatoma infestans (Hemiptera: Reduviidae) Integument.</title>
        <authorList>
            <person name="Calderon-Fernandez G.M."/>
            <person name="Moriconi D.E."/>
            <person name="Dulbecco A.B."/>
            <person name="Juarez M.P."/>
        </authorList>
    </citation>
    <scope>NUCLEOTIDE SEQUENCE</scope>
    <source>
        <strain evidence="4">Int1</strain>
        <tissue evidence="4">Integument</tissue>
    </source>
</reference>
<name>A0A171B8X7_TRIIF</name>
<evidence type="ECO:0000256" key="1">
    <source>
        <dbReference type="ARBA" id="ARBA00022723"/>
    </source>
</evidence>
<keyword evidence="1" id="KW-0479">Metal-binding</keyword>
<accession>A0A171B8X7</accession>
<keyword evidence="3" id="KW-0460">Magnesium</keyword>
<feature type="non-terminal residue" evidence="4">
    <location>
        <position position="105"/>
    </location>
</feature>
<keyword evidence="2" id="KW-0378">Hydrolase</keyword>
<dbReference type="SUPFAM" id="SSF56784">
    <property type="entry name" value="HAD-like"/>
    <property type="match status" value="1"/>
</dbReference>
<dbReference type="Pfam" id="PF05761">
    <property type="entry name" value="5_nucleotid"/>
    <property type="match status" value="1"/>
</dbReference>
<dbReference type="AlphaFoldDB" id="A0A171B8X7"/>